<dbReference type="AlphaFoldDB" id="A0A2N3LJ06"/>
<reference evidence="2 3" key="1">
    <citation type="submission" date="2017-11" db="EMBL/GenBank/DDBJ databases">
        <title>Bacillus camelliae sp. nov., isolated from pu'er tea.</title>
        <authorList>
            <person name="Niu L."/>
        </authorList>
    </citation>
    <scope>NUCLEOTIDE SEQUENCE [LARGE SCALE GENOMIC DNA]</scope>
    <source>
        <strain evidence="2 3">7578-1</strain>
    </source>
</reference>
<proteinExistence type="predicted"/>
<dbReference type="EMBL" id="PIQO01000009">
    <property type="protein sequence ID" value="PKR84554.1"/>
    <property type="molecule type" value="Genomic_DNA"/>
</dbReference>
<gene>
    <name evidence="2" type="ORF">CWO92_12625</name>
</gene>
<keyword evidence="1" id="KW-0472">Membrane</keyword>
<evidence type="ECO:0000313" key="2">
    <source>
        <dbReference type="EMBL" id="PKR84554.1"/>
    </source>
</evidence>
<sequence length="69" mass="7533">MVSFIERLLDISGGLLGSGILYKWAIGHFGAHAHVNCPLQGLYWTFWGACLGLVSFIVALLDTLGHMLM</sequence>
<evidence type="ECO:0000313" key="3">
    <source>
        <dbReference type="Proteomes" id="UP000233440"/>
    </source>
</evidence>
<keyword evidence="1" id="KW-1133">Transmembrane helix</keyword>
<name>A0A2N3LJ06_9BACI</name>
<evidence type="ECO:0000256" key="1">
    <source>
        <dbReference type="SAM" id="Phobius"/>
    </source>
</evidence>
<comment type="caution">
    <text evidence="2">The sequence shown here is derived from an EMBL/GenBank/DDBJ whole genome shotgun (WGS) entry which is preliminary data.</text>
</comment>
<accession>A0A2N3LJ06</accession>
<protein>
    <submittedName>
        <fullName evidence="2">Uncharacterized protein</fullName>
    </submittedName>
</protein>
<keyword evidence="1" id="KW-0812">Transmembrane</keyword>
<organism evidence="2 3">
    <name type="scientific">Heyndrickxia camelliae</name>
    <dbReference type="NCBI Taxonomy" id="1707093"/>
    <lineage>
        <taxon>Bacteria</taxon>
        <taxon>Bacillati</taxon>
        <taxon>Bacillota</taxon>
        <taxon>Bacilli</taxon>
        <taxon>Bacillales</taxon>
        <taxon>Bacillaceae</taxon>
        <taxon>Heyndrickxia</taxon>
    </lineage>
</organism>
<keyword evidence="3" id="KW-1185">Reference proteome</keyword>
<feature type="transmembrane region" description="Helical" evidence="1">
    <location>
        <begin position="42"/>
        <end position="61"/>
    </location>
</feature>
<dbReference type="Proteomes" id="UP000233440">
    <property type="component" value="Unassembled WGS sequence"/>
</dbReference>